<dbReference type="GO" id="GO:0008168">
    <property type="term" value="F:methyltransferase activity"/>
    <property type="evidence" value="ECO:0007669"/>
    <property type="project" value="UniProtKB-KW"/>
</dbReference>
<keyword evidence="1 3" id="KW-0808">Transferase</keyword>
<dbReference type="SUPFAM" id="SSF53335">
    <property type="entry name" value="S-adenosyl-L-methionine-dependent methyltransferases"/>
    <property type="match status" value="1"/>
</dbReference>
<dbReference type="AlphaFoldDB" id="A0A0P1MVQ3"/>
<evidence type="ECO:0000256" key="1">
    <source>
        <dbReference type="ARBA" id="ARBA00022679"/>
    </source>
</evidence>
<feature type="domain" description="Methyltransferase" evidence="2">
    <location>
        <begin position="44"/>
        <end position="135"/>
    </location>
</feature>
<dbReference type="GO" id="GO:0032259">
    <property type="term" value="P:methylation"/>
    <property type="evidence" value="ECO:0007669"/>
    <property type="project" value="UniProtKB-KW"/>
</dbReference>
<keyword evidence="3" id="KW-0489">Methyltransferase</keyword>
<dbReference type="Proteomes" id="UP000199197">
    <property type="component" value="Unassembled WGS sequence"/>
</dbReference>
<dbReference type="InterPro" id="IPR029063">
    <property type="entry name" value="SAM-dependent_MTases_sf"/>
</dbReference>
<dbReference type="InterPro" id="IPR041698">
    <property type="entry name" value="Methyltransf_25"/>
</dbReference>
<sequence>MIQTEPYTALAEIYDFVMRDVPYKRWSKYITKLMKNFQPKAKRILDLACGTGTMILLLKKQGFEVDGVDSSAQMIEKAKMKVKSDDVKFFVSDMLDFKTDKKYDVALCLYDSVNYLPRIENFYKLFENVWGSLDDQGIFIFDISTEYNSIQNAILMNLSEKHRNFKYVRRSYYLRDERKHINEFEIEINGEKFFERHVQQIYKISEIEDAIKNSGCFEMLACFDDFSFVQASEFSERVHFVLKKKEKRNG</sequence>
<dbReference type="OrthoDB" id="9783256at2"/>
<dbReference type="CDD" id="cd02440">
    <property type="entry name" value="AdoMet_MTases"/>
    <property type="match status" value="1"/>
</dbReference>
<dbReference type="RefSeq" id="WP_092348765.1">
    <property type="nucleotide sequence ID" value="NZ_CZVW01000006.1"/>
</dbReference>
<accession>A0A0P1MVQ3</accession>
<evidence type="ECO:0000313" key="3">
    <source>
        <dbReference type="EMBL" id="CUS99949.1"/>
    </source>
</evidence>
<dbReference type="EMBL" id="CZVW01000006">
    <property type="protein sequence ID" value="CUS99949.1"/>
    <property type="molecule type" value="Genomic_DNA"/>
</dbReference>
<keyword evidence="4" id="KW-1185">Reference proteome</keyword>
<organism evidence="3 4">
    <name type="scientific">Candidatus Chryseopegocella kryptomonas</name>
    <dbReference type="NCBI Taxonomy" id="1633643"/>
    <lineage>
        <taxon>Bacteria</taxon>
        <taxon>Pseudomonadati</taxon>
        <taxon>Candidatus Kryptoniota</taxon>
        <taxon>Candidatus Chryseopegocella</taxon>
    </lineage>
</organism>
<protein>
    <submittedName>
        <fullName evidence="3">Methyltransferase domain-containing protein</fullName>
    </submittedName>
</protein>
<dbReference type="Pfam" id="PF13649">
    <property type="entry name" value="Methyltransf_25"/>
    <property type="match status" value="1"/>
</dbReference>
<reference evidence="4" key="1">
    <citation type="submission" date="2015-11" db="EMBL/GenBank/DDBJ databases">
        <authorList>
            <person name="Varghese N."/>
        </authorList>
    </citation>
    <scope>NUCLEOTIDE SEQUENCE [LARGE SCALE GENOMIC DNA]</scope>
    <source>
        <strain evidence="4">JGI-23</strain>
    </source>
</reference>
<dbReference type="Gene3D" id="2.20.25.110">
    <property type="entry name" value="S-adenosyl-L-methionine-dependent methyltransferases"/>
    <property type="match status" value="1"/>
</dbReference>
<name>A0A0P1MVQ3_9BACT</name>
<proteinExistence type="predicted"/>
<dbReference type="PANTHER" id="PTHR43861">
    <property type="entry name" value="TRANS-ACONITATE 2-METHYLTRANSFERASE-RELATED"/>
    <property type="match status" value="1"/>
</dbReference>
<evidence type="ECO:0000259" key="2">
    <source>
        <dbReference type="Pfam" id="PF13649"/>
    </source>
</evidence>
<evidence type="ECO:0000313" key="4">
    <source>
        <dbReference type="Proteomes" id="UP000199197"/>
    </source>
</evidence>
<gene>
    <name evidence="3" type="ORF">JGI23_00767</name>
</gene>
<dbReference type="Gene3D" id="3.40.50.150">
    <property type="entry name" value="Vaccinia Virus protein VP39"/>
    <property type="match status" value="1"/>
</dbReference>